<proteinExistence type="predicted"/>
<organism evidence="1 2">
    <name type="scientific">Aspergillus pseudoustus</name>
    <dbReference type="NCBI Taxonomy" id="1810923"/>
    <lineage>
        <taxon>Eukaryota</taxon>
        <taxon>Fungi</taxon>
        <taxon>Dikarya</taxon>
        <taxon>Ascomycota</taxon>
        <taxon>Pezizomycotina</taxon>
        <taxon>Eurotiomycetes</taxon>
        <taxon>Eurotiomycetidae</taxon>
        <taxon>Eurotiales</taxon>
        <taxon>Aspergillaceae</taxon>
        <taxon>Aspergillus</taxon>
        <taxon>Aspergillus subgen. Nidulantes</taxon>
    </lineage>
</organism>
<comment type="caution">
    <text evidence="1">The sequence shown here is derived from an EMBL/GenBank/DDBJ whole genome shotgun (WGS) entry which is preliminary data.</text>
</comment>
<dbReference type="Proteomes" id="UP001610446">
    <property type="component" value="Unassembled WGS sequence"/>
</dbReference>
<keyword evidence="2" id="KW-1185">Reference proteome</keyword>
<sequence>MWIFSTSSTAVTASTGSELREPVRGSNRSLHSKFPTCAENPAMSRLSKSASPGKLSAKIEKRRQAGHRYVNFTDLVASSRVSIRQIASQRATTCLQTGAASICPPFSPEVTTTPPPSIPLPKLRAVFSVYVKKMSQSDANRLIDRSNPRDARLILEDWLLVERLHEATNDSTCHLISEPEEPITVEAMYPAGPRCTRLIISSAWSV</sequence>
<dbReference type="EMBL" id="JBFXLU010000044">
    <property type="protein sequence ID" value="KAL2849246.1"/>
    <property type="molecule type" value="Genomic_DNA"/>
</dbReference>
<name>A0ABR4KAD5_9EURO</name>
<evidence type="ECO:0000313" key="2">
    <source>
        <dbReference type="Proteomes" id="UP001610446"/>
    </source>
</evidence>
<reference evidence="1 2" key="1">
    <citation type="submission" date="2024-07" db="EMBL/GenBank/DDBJ databases">
        <title>Section-level genome sequencing and comparative genomics of Aspergillus sections Usti and Cavernicolus.</title>
        <authorList>
            <consortium name="Lawrence Berkeley National Laboratory"/>
            <person name="Nybo J.L."/>
            <person name="Vesth T.C."/>
            <person name="Theobald S."/>
            <person name="Frisvad J.C."/>
            <person name="Larsen T.O."/>
            <person name="Kjaerboelling I."/>
            <person name="Rothschild-Mancinelli K."/>
            <person name="Lyhne E.K."/>
            <person name="Kogle M.E."/>
            <person name="Barry K."/>
            <person name="Clum A."/>
            <person name="Na H."/>
            <person name="Ledsgaard L."/>
            <person name="Lin J."/>
            <person name="Lipzen A."/>
            <person name="Kuo A."/>
            <person name="Riley R."/>
            <person name="Mondo S."/>
            <person name="Labutti K."/>
            <person name="Haridas S."/>
            <person name="Pangalinan J."/>
            <person name="Salamov A.A."/>
            <person name="Simmons B.A."/>
            <person name="Magnuson J.K."/>
            <person name="Chen J."/>
            <person name="Drula E."/>
            <person name="Henrissat B."/>
            <person name="Wiebenga A."/>
            <person name="Lubbers R.J."/>
            <person name="Gomes A.C."/>
            <person name="Makela M.R."/>
            <person name="Stajich J."/>
            <person name="Grigoriev I.V."/>
            <person name="Mortensen U.H."/>
            <person name="De Vries R.P."/>
            <person name="Baker S.E."/>
            <person name="Andersen M.R."/>
        </authorList>
    </citation>
    <scope>NUCLEOTIDE SEQUENCE [LARGE SCALE GENOMIC DNA]</scope>
    <source>
        <strain evidence="1 2">CBS 123904</strain>
    </source>
</reference>
<protein>
    <submittedName>
        <fullName evidence="1">Uncharacterized protein</fullName>
    </submittedName>
</protein>
<gene>
    <name evidence="1" type="ORF">BJY01DRAFT_210985</name>
</gene>
<evidence type="ECO:0000313" key="1">
    <source>
        <dbReference type="EMBL" id="KAL2849246.1"/>
    </source>
</evidence>
<accession>A0ABR4KAD5</accession>